<dbReference type="OrthoDB" id="9912778at2"/>
<feature type="transmembrane region" description="Helical" evidence="1">
    <location>
        <begin position="12"/>
        <end position="32"/>
    </location>
</feature>
<evidence type="ECO:0000256" key="1">
    <source>
        <dbReference type="SAM" id="Phobius"/>
    </source>
</evidence>
<dbReference type="RefSeq" id="WP_128599835.1">
    <property type="nucleotide sequence ID" value="NZ_MLFS01000006.1"/>
</dbReference>
<dbReference type="EMBL" id="MLFS01000006">
    <property type="protein sequence ID" value="ORM74585.1"/>
    <property type="molecule type" value="Genomic_DNA"/>
</dbReference>
<keyword evidence="1" id="KW-1133">Transmembrane helix</keyword>
<organism evidence="2 3">
    <name type="scientific">Pantoea wallisii</name>
    <dbReference type="NCBI Taxonomy" id="1076551"/>
    <lineage>
        <taxon>Bacteria</taxon>
        <taxon>Pseudomonadati</taxon>
        <taxon>Pseudomonadota</taxon>
        <taxon>Gammaproteobacteria</taxon>
        <taxon>Enterobacterales</taxon>
        <taxon>Erwiniaceae</taxon>
        <taxon>Pantoea</taxon>
    </lineage>
</organism>
<keyword evidence="1" id="KW-0812">Transmembrane</keyword>
<gene>
    <name evidence="2" type="ORF">HA48_03660</name>
</gene>
<dbReference type="STRING" id="1076551.HA48_03660"/>
<protein>
    <submittedName>
        <fullName evidence="2">Uncharacterized protein</fullName>
    </submittedName>
</protein>
<keyword evidence="3" id="KW-1185">Reference proteome</keyword>
<name>A0A1X1DCZ7_9GAMM</name>
<reference evidence="2 3" key="1">
    <citation type="journal article" date="2017" name="Antonie Van Leeuwenhoek">
        <title>Phylogenomic resolution of the bacterial genus Pantoea and its relationship with Erwinia and Tatumella.</title>
        <authorList>
            <person name="Palmer M."/>
            <person name="Steenkamp E.T."/>
            <person name="Coetzee M.P."/>
            <person name="Chan W.Y."/>
            <person name="van Zyl E."/>
            <person name="De Maayer P."/>
            <person name="Coutinho T.A."/>
            <person name="Blom J."/>
            <person name="Smits T.H."/>
            <person name="Duffy B."/>
            <person name="Venter S.N."/>
        </authorList>
    </citation>
    <scope>NUCLEOTIDE SEQUENCE [LARGE SCALE GENOMIC DNA]</scope>
    <source>
        <strain evidence="2 3">LMG 26277</strain>
    </source>
</reference>
<dbReference type="Proteomes" id="UP000193104">
    <property type="component" value="Unassembled WGS sequence"/>
</dbReference>
<comment type="caution">
    <text evidence="2">The sequence shown here is derived from an EMBL/GenBank/DDBJ whole genome shotgun (WGS) entry which is preliminary data.</text>
</comment>
<keyword evidence="1" id="KW-0472">Membrane</keyword>
<accession>A0A1X1DCZ7</accession>
<evidence type="ECO:0000313" key="2">
    <source>
        <dbReference type="EMBL" id="ORM74585.1"/>
    </source>
</evidence>
<evidence type="ECO:0000313" key="3">
    <source>
        <dbReference type="Proteomes" id="UP000193104"/>
    </source>
</evidence>
<dbReference type="AlphaFoldDB" id="A0A1X1DCZ7"/>
<proteinExistence type="predicted"/>
<sequence>MPLGHHAHRRLTLLWQGGLVALMLILAVELYAQLARHLPHCSADTLLITSEANRMVVARGHWKVQNRILHATGNYSGVISYYTPDQTLQRREPVDVSFELSHSLSGAALRTETTAIAYNIGNRADPVSIERYISAGLGRGHVNYGWIYRLQDKRYVIGNNVNPSIICR</sequence>